<dbReference type="InterPro" id="IPR001119">
    <property type="entry name" value="SLH_dom"/>
</dbReference>
<dbReference type="AlphaFoldDB" id="A0A3R9P7B2"/>
<keyword evidence="2" id="KW-0175">Coiled coil</keyword>
<evidence type="ECO:0000256" key="3">
    <source>
        <dbReference type="SAM" id="SignalP"/>
    </source>
</evidence>
<dbReference type="PANTHER" id="PTHR43308">
    <property type="entry name" value="OUTER MEMBRANE PROTEIN ALPHA-RELATED"/>
    <property type="match status" value="1"/>
</dbReference>
<gene>
    <name evidence="5" type="ORF">D7Z54_18810</name>
</gene>
<evidence type="ECO:0000313" key="5">
    <source>
        <dbReference type="EMBL" id="RSL31848.1"/>
    </source>
</evidence>
<keyword evidence="1 3" id="KW-0732">Signal</keyword>
<dbReference type="Proteomes" id="UP000275076">
    <property type="component" value="Unassembled WGS sequence"/>
</dbReference>
<feature type="coiled-coil region" evidence="2">
    <location>
        <begin position="158"/>
        <end position="185"/>
    </location>
</feature>
<evidence type="ECO:0000259" key="4">
    <source>
        <dbReference type="PROSITE" id="PS51272"/>
    </source>
</evidence>
<feature type="domain" description="SLH" evidence="4">
    <location>
        <begin position="38"/>
        <end position="101"/>
    </location>
</feature>
<dbReference type="InterPro" id="IPR051465">
    <property type="entry name" value="Cell_Envelope_Struct_Comp"/>
</dbReference>
<protein>
    <recommendedName>
        <fullName evidence="4">SLH domain-containing protein</fullName>
    </recommendedName>
</protein>
<dbReference type="PANTHER" id="PTHR43308:SF1">
    <property type="entry name" value="OUTER MEMBRANE PROTEIN ALPHA"/>
    <property type="match status" value="1"/>
</dbReference>
<feature type="chain" id="PRO_5039259396" description="SLH domain-containing protein" evidence="3">
    <location>
        <begin position="27"/>
        <end position="1108"/>
    </location>
</feature>
<dbReference type="RefSeq" id="WP_125557889.1">
    <property type="nucleotide sequence ID" value="NZ_RBVX01000020.1"/>
</dbReference>
<sequence>MAYQPKSYRKFLATSVSAAMVATTFGAVVPADVQQADAAESFSDVSNDHWASESIQRLADQGIINGYPDGTYGPTEDISRGQVAELLVNAFDLEVDENAESSFEDLNDDSYSTPFAEAVAEAGFIEGRENNTEFAASRDLTREQMATILVRAFELEPVEDTEANVNDLDNAHESHKENIEILSQHGITETEDGNFRPKEAVNRAQFATFLDRALDVQEPLQISEVNALTEDGHVLEVSFNRPYTEEITSSDVRISESDSGERVGVNEVELSSDRQSAEITLYDNTSEDALPEVARLEEYDIQIGDLETTFVRPGFLDDDNDARITEVDSDEREITVSHDETESVMEVPEDMDINFHAALGQEVRVWYDQDDTVVDFEYISSEVLSGGIEVDGDEIELLNSGDTYDIADDAEMIVNYDSGDQDTFDAEEIEENLDGDQYDYAKVVLNDDGDIDRVYANNFPADEDPILVEEVDEDYILGYDGNELDLEDYVIVKDGQEISIDDIEQDDLVFFNEDIYGDGLAVVQETSENGEIDSYYENSFDFEGENYSYVTDSGYQVQYLNEDGDLEDLDRDGAEALQDGGEVTAYFNGRGELVLLRGDEGEYTTNYSGAQPTDNMVVYQDNQGNHRVEIEYVNEEGEEELKDFAADSLDEILVQTSSDEDEYETGEELPNNGFEIDEFGITGELSTDDNNSTFEEFDFTAFEDGGDGEESLFTVTEEDSLFKVSTNDDGDVEGLKFYDASAVGELDEDIEVDDDFAETTDDGSLRLNDDTVVFDTNGEEFPDADDVETYTIEELNEDGIEIDQEDTTVYFNDNEEVEQIAVGNLDAANTTDYAALIQRVDVDDDEIVRVKALVDGESKTFDVDNLDTQGLFEGSVVELEVNDSNDEVESITAEDNRTAAGIVQDVNVSDNEVTIQDSNGIESTFELNDDGEVYDATDSDGDDFSSENLRNIEEGDALAIGLSAANSRFADVFAIVNEADLEDYGYAGIGVSDVSVDNDNNNKINLTFTEDVDAGNGDIQNQFTATLGGEELNFVADENNLGDAEYSVAHDGASTVSVYVYGYDGSGDSLEIDYTSDNYFTNGDGDSVEPFSATIDADQSTSIEVYEN</sequence>
<dbReference type="EMBL" id="RBVX01000020">
    <property type="protein sequence ID" value="RSL31848.1"/>
    <property type="molecule type" value="Genomic_DNA"/>
</dbReference>
<evidence type="ECO:0000313" key="6">
    <source>
        <dbReference type="Proteomes" id="UP000275076"/>
    </source>
</evidence>
<keyword evidence="6" id="KW-1185">Reference proteome</keyword>
<organism evidence="5 6">
    <name type="scientific">Salibacterium salarium</name>
    <dbReference type="NCBI Taxonomy" id="284579"/>
    <lineage>
        <taxon>Bacteria</taxon>
        <taxon>Bacillati</taxon>
        <taxon>Bacillota</taxon>
        <taxon>Bacilli</taxon>
        <taxon>Bacillales</taxon>
        <taxon>Bacillaceae</taxon>
    </lineage>
</organism>
<dbReference type="PROSITE" id="PS51272">
    <property type="entry name" value="SLH"/>
    <property type="match status" value="3"/>
</dbReference>
<name>A0A3R9P7B2_9BACI</name>
<evidence type="ECO:0000256" key="1">
    <source>
        <dbReference type="ARBA" id="ARBA00022729"/>
    </source>
</evidence>
<feature type="domain" description="SLH" evidence="4">
    <location>
        <begin position="102"/>
        <end position="163"/>
    </location>
</feature>
<accession>A0A3R9P7B2</accession>
<comment type="caution">
    <text evidence="5">The sequence shown here is derived from an EMBL/GenBank/DDBJ whole genome shotgun (WGS) entry which is preliminary data.</text>
</comment>
<feature type="domain" description="SLH" evidence="4">
    <location>
        <begin position="165"/>
        <end position="224"/>
    </location>
</feature>
<dbReference type="Pfam" id="PF00395">
    <property type="entry name" value="SLH"/>
    <property type="match status" value="3"/>
</dbReference>
<dbReference type="OrthoDB" id="2867478at2"/>
<evidence type="ECO:0000256" key="2">
    <source>
        <dbReference type="SAM" id="Coils"/>
    </source>
</evidence>
<reference evidence="5 6" key="1">
    <citation type="submission" date="2018-10" db="EMBL/GenBank/DDBJ databases">
        <title>Draft genome sequence of Bacillus salarius IM0101, isolated from a hypersaline soil in Inner Mongolia, China.</title>
        <authorList>
            <person name="Yamprayoonswat W."/>
            <person name="Boonvisut S."/>
            <person name="Jumpathong W."/>
            <person name="Sittihan S."/>
            <person name="Ruangsuj P."/>
            <person name="Wanthongcharoen S."/>
            <person name="Thongpramul N."/>
            <person name="Pimmason S."/>
            <person name="Yu B."/>
            <person name="Yasawong M."/>
        </authorList>
    </citation>
    <scope>NUCLEOTIDE SEQUENCE [LARGE SCALE GENOMIC DNA]</scope>
    <source>
        <strain evidence="5 6">IM0101</strain>
    </source>
</reference>
<feature type="signal peptide" evidence="3">
    <location>
        <begin position="1"/>
        <end position="26"/>
    </location>
</feature>
<proteinExistence type="predicted"/>